<feature type="transmembrane region" description="Helical" evidence="1">
    <location>
        <begin position="36"/>
        <end position="55"/>
    </location>
</feature>
<gene>
    <name evidence="2" type="ORF">KP78_29030</name>
</gene>
<dbReference type="GO" id="GO:0016020">
    <property type="term" value="C:membrane"/>
    <property type="evidence" value="ECO:0007669"/>
    <property type="project" value="InterPro"/>
</dbReference>
<sequence>MLWFFRIFVWAIFIGLVSYVFVFWKYEEKVNDKLPAIRKIWYLLFILGSLVFWSFEPASIFTHWVHYFIVAVFFTMVDGFVFLSLYLRKFGGGELEAATQKTVERSHELIKDHIDKIKNVLFVLNRSDQFEKSSTHSQYLSGLQSVLQAYAEQEKLTIELFPFSSREDRKQLLAGVKNHQLLRSKLHRAEIYYHEEDHAAYYPIGILTGKYVVKITSSSYVSEVDCALIGILLASYDWAMQNGIGKAVENGGLGSDRGG</sequence>
<feature type="transmembrane region" description="Helical" evidence="1">
    <location>
        <begin position="67"/>
        <end position="87"/>
    </location>
</feature>
<keyword evidence="1" id="KW-1133">Transmembrane helix</keyword>
<reference evidence="2 3" key="1">
    <citation type="submission" date="2015-01" db="EMBL/GenBank/DDBJ databases">
        <title>Genome sequencing of Jeotgalibacillus soli.</title>
        <authorList>
            <person name="Goh K.M."/>
            <person name="Chan K.-G."/>
            <person name="Yaakop A.S."/>
            <person name="Ee R."/>
            <person name="Gan H.M."/>
            <person name="Chan C.S."/>
        </authorList>
    </citation>
    <scope>NUCLEOTIDE SEQUENCE [LARGE SCALE GENOMIC DNA]</scope>
    <source>
        <strain evidence="2 3">P9</strain>
    </source>
</reference>
<evidence type="ECO:0008006" key="4">
    <source>
        <dbReference type="Google" id="ProtNLM"/>
    </source>
</evidence>
<evidence type="ECO:0000256" key="1">
    <source>
        <dbReference type="SAM" id="Phobius"/>
    </source>
</evidence>
<evidence type="ECO:0000313" key="2">
    <source>
        <dbReference type="EMBL" id="KIL45359.1"/>
    </source>
</evidence>
<dbReference type="InterPro" id="IPR025940">
    <property type="entry name" value="SpoIISA_toxin"/>
</dbReference>
<dbReference type="OrthoDB" id="2447993at2"/>
<evidence type="ECO:0000313" key="3">
    <source>
        <dbReference type="Proteomes" id="UP000031938"/>
    </source>
</evidence>
<dbReference type="Pfam" id="PF14171">
    <property type="entry name" value="SpoIISA_toxin"/>
    <property type="match status" value="1"/>
</dbReference>
<dbReference type="RefSeq" id="WP_052474820.1">
    <property type="nucleotide sequence ID" value="NZ_JXRP01000018.1"/>
</dbReference>
<proteinExistence type="predicted"/>
<dbReference type="Proteomes" id="UP000031938">
    <property type="component" value="Unassembled WGS sequence"/>
</dbReference>
<protein>
    <recommendedName>
        <fullName evidence="4">Stage II sporulation protein SA</fullName>
    </recommendedName>
</protein>
<feature type="transmembrane region" description="Helical" evidence="1">
    <location>
        <begin position="6"/>
        <end position="24"/>
    </location>
</feature>
<comment type="caution">
    <text evidence="2">The sequence shown here is derived from an EMBL/GenBank/DDBJ whole genome shotgun (WGS) entry which is preliminary data.</text>
</comment>
<organism evidence="2 3">
    <name type="scientific">Jeotgalibacillus soli</name>
    <dbReference type="NCBI Taxonomy" id="889306"/>
    <lineage>
        <taxon>Bacteria</taxon>
        <taxon>Bacillati</taxon>
        <taxon>Bacillota</taxon>
        <taxon>Bacilli</taxon>
        <taxon>Bacillales</taxon>
        <taxon>Caryophanaceae</taxon>
        <taxon>Jeotgalibacillus</taxon>
    </lineage>
</organism>
<accession>A0A0C2RUD9</accession>
<dbReference type="Gene3D" id="3.30.70.2720">
    <property type="match status" value="1"/>
</dbReference>
<keyword evidence="3" id="KW-1185">Reference proteome</keyword>
<keyword evidence="1" id="KW-0812">Transmembrane</keyword>
<name>A0A0C2RUD9_9BACL</name>
<keyword evidence="1" id="KW-0472">Membrane</keyword>
<dbReference type="AlphaFoldDB" id="A0A0C2RUD9"/>
<dbReference type="EMBL" id="JXRP01000018">
    <property type="protein sequence ID" value="KIL45359.1"/>
    <property type="molecule type" value="Genomic_DNA"/>
</dbReference>
<dbReference type="PATRIC" id="fig|889306.3.peg.2916"/>